<evidence type="ECO:0000256" key="2">
    <source>
        <dbReference type="ARBA" id="ARBA00004123"/>
    </source>
</evidence>
<feature type="domain" description="Snurportin-1 m3G cap-binding" evidence="10">
    <location>
        <begin position="88"/>
        <end position="267"/>
    </location>
</feature>
<keyword evidence="12" id="KW-1185">Reference proteome</keyword>
<keyword evidence="6" id="KW-0813">Transport</keyword>
<dbReference type="InterPro" id="IPR047857">
    <property type="entry name" value="Snurportin1_C"/>
</dbReference>
<dbReference type="GO" id="GO:0061015">
    <property type="term" value="P:snRNA import into nucleus"/>
    <property type="evidence" value="ECO:0007669"/>
    <property type="project" value="InterPro"/>
</dbReference>
<evidence type="ECO:0000313" key="11">
    <source>
        <dbReference type="EMBL" id="KRT84981.1"/>
    </source>
</evidence>
<gene>
    <name evidence="11" type="ORF">AMK59_2393</name>
</gene>
<evidence type="ECO:0000256" key="5">
    <source>
        <dbReference type="ARBA" id="ARBA00016034"/>
    </source>
</evidence>
<evidence type="ECO:0000256" key="3">
    <source>
        <dbReference type="ARBA" id="ARBA00004496"/>
    </source>
</evidence>
<dbReference type="SUPFAM" id="SSF56091">
    <property type="entry name" value="DNA ligase/mRNA capping enzyme, catalytic domain"/>
    <property type="match status" value="1"/>
</dbReference>
<organism evidence="11 12">
    <name type="scientific">Oryctes borbonicus</name>
    <dbReference type="NCBI Taxonomy" id="1629725"/>
    <lineage>
        <taxon>Eukaryota</taxon>
        <taxon>Metazoa</taxon>
        <taxon>Ecdysozoa</taxon>
        <taxon>Arthropoda</taxon>
        <taxon>Hexapoda</taxon>
        <taxon>Insecta</taxon>
        <taxon>Pterygota</taxon>
        <taxon>Neoptera</taxon>
        <taxon>Endopterygota</taxon>
        <taxon>Coleoptera</taxon>
        <taxon>Polyphaga</taxon>
        <taxon>Scarabaeiformia</taxon>
        <taxon>Scarabaeidae</taxon>
        <taxon>Dynastinae</taxon>
        <taxon>Oryctes</taxon>
    </lineage>
</organism>
<evidence type="ECO:0000256" key="7">
    <source>
        <dbReference type="ARBA" id="ARBA00022490"/>
    </source>
</evidence>
<dbReference type="Pfam" id="PF21974">
    <property type="entry name" value="SPN1_m3Gcap_bd"/>
    <property type="match status" value="1"/>
</dbReference>
<proteinExistence type="inferred from homology"/>
<name>A0A0T6BCC9_9SCAR</name>
<dbReference type="AlphaFoldDB" id="A0A0T6BCC9"/>
<sequence>MDRENVETAKPEHTSQYNELYKYNGLLNNQHDRREKLLLDLKKRRSDQINEMRGIADVFDNSNDEDDEEEPVDITKRRRKIRNNYSRKLMLSEWMNDVPDDLEEDWLFKICPVGVRNIVVADKGVTKVYNRRGQMKAVFQSNLPGGNHLSQSNFTLLDCIYRNKEKTYYVLDALVWNSCSLLHCSTEFRFFFIRNKFLEDPELNSESNKFNFVNVPHHGALLPTLELELTACYSINDTNLPVDGVLFYHKDCPYISGLTPLVGWLKPYMVPEKLRIPIHESYMAKKPKNYTSLNEYLETIQRKYKKKGN</sequence>
<comment type="similarity">
    <text evidence="4">Belongs to the snurportin family.</text>
</comment>
<evidence type="ECO:0000313" key="12">
    <source>
        <dbReference type="Proteomes" id="UP000051574"/>
    </source>
</evidence>
<dbReference type="CDD" id="cd09232">
    <property type="entry name" value="Snurportin-1_C"/>
    <property type="match status" value="1"/>
</dbReference>
<feature type="non-terminal residue" evidence="11">
    <location>
        <position position="309"/>
    </location>
</feature>
<protein>
    <recommendedName>
        <fullName evidence="5">Snurportin-1</fullName>
    </recommendedName>
</protein>
<dbReference type="Gene3D" id="3.30.470.30">
    <property type="entry name" value="DNA ligase/mRNA capping enzyme"/>
    <property type="match status" value="1"/>
</dbReference>
<dbReference type="GO" id="GO:0003723">
    <property type="term" value="F:RNA binding"/>
    <property type="evidence" value="ECO:0007669"/>
    <property type="project" value="UniProtKB-KW"/>
</dbReference>
<evidence type="ECO:0000256" key="6">
    <source>
        <dbReference type="ARBA" id="ARBA00022448"/>
    </source>
</evidence>
<comment type="caution">
    <text evidence="11">The sequence shown here is derived from an EMBL/GenBank/DDBJ whole genome shotgun (WGS) entry which is preliminary data.</text>
</comment>
<evidence type="ECO:0000256" key="9">
    <source>
        <dbReference type="ARBA" id="ARBA00023242"/>
    </source>
</evidence>
<accession>A0A0T6BCC9</accession>
<dbReference type="EMBL" id="LJIG01001959">
    <property type="protein sequence ID" value="KRT84981.1"/>
    <property type="molecule type" value="Genomic_DNA"/>
</dbReference>
<dbReference type="GO" id="GO:0005634">
    <property type="term" value="C:nucleus"/>
    <property type="evidence" value="ECO:0007669"/>
    <property type="project" value="UniProtKB-SubCell"/>
</dbReference>
<evidence type="ECO:0000256" key="1">
    <source>
        <dbReference type="ARBA" id="ARBA00003975"/>
    </source>
</evidence>
<keyword evidence="8" id="KW-0694">RNA-binding</keyword>
<comment type="subcellular location">
    <subcellularLocation>
        <location evidence="3">Cytoplasm</location>
    </subcellularLocation>
    <subcellularLocation>
        <location evidence="2">Nucleus</location>
    </subcellularLocation>
</comment>
<dbReference type="InterPro" id="IPR017336">
    <property type="entry name" value="Snurportin-1"/>
</dbReference>
<evidence type="ECO:0000259" key="10">
    <source>
        <dbReference type="Pfam" id="PF21974"/>
    </source>
</evidence>
<dbReference type="Proteomes" id="UP000051574">
    <property type="component" value="Unassembled WGS sequence"/>
</dbReference>
<dbReference type="GO" id="GO:0005737">
    <property type="term" value="C:cytoplasm"/>
    <property type="evidence" value="ECO:0007669"/>
    <property type="project" value="UniProtKB-SubCell"/>
</dbReference>
<reference evidence="11 12" key="1">
    <citation type="submission" date="2015-09" db="EMBL/GenBank/DDBJ databases">
        <title>Draft genome of the scarab beetle Oryctes borbonicus.</title>
        <authorList>
            <person name="Meyer J.M."/>
            <person name="Markov G.V."/>
            <person name="Baskaran P."/>
            <person name="Herrmann M."/>
            <person name="Sommer R.J."/>
            <person name="Roedelsperger C."/>
        </authorList>
    </citation>
    <scope>NUCLEOTIDE SEQUENCE [LARGE SCALE GENOMIC DNA]</scope>
    <source>
        <strain evidence="11">OB123</strain>
        <tissue evidence="11">Whole animal</tissue>
    </source>
</reference>
<dbReference type="PANTHER" id="PTHR13403:SF6">
    <property type="entry name" value="SNURPORTIN-1"/>
    <property type="match status" value="1"/>
</dbReference>
<dbReference type="PANTHER" id="PTHR13403">
    <property type="entry name" value="SNURPORTIN1 RNUT1 PROTEIN RNA, U TRANSPORTER 1"/>
    <property type="match status" value="1"/>
</dbReference>
<keyword evidence="7" id="KW-0963">Cytoplasm</keyword>
<dbReference type="OrthoDB" id="10003593at2759"/>
<evidence type="ECO:0000256" key="8">
    <source>
        <dbReference type="ARBA" id="ARBA00022884"/>
    </source>
</evidence>
<evidence type="ECO:0000256" key="4">
    <source>
        <dbReference type="ARBA" id="ARBA00007540"/>
    </source>
</evidence>
<keyword evidence="9" id="KW-0539">Nucleus</keyword>
<comment type="function">
    <text evidence="1">Functions as an U snRNP-specific nuclear import adapter. Involved in the trimethylguanosine (m3G)-cap-dependent nuclear import of U snRNPs. Binds specifically to the terminal m3G-cap U snRNAs.</text>
</comment>